<dbReference type="OrthoDB" id="1903300at2"/>
<keyword evidence="3" id="KW-0645">Protease</keyword>
<dbReference type="PATRIC" id="fig|1408103.3.peg.4913"/>
<name>A0A0M2SP44_9BACI</name>
<dbReference type="InterPro" id="IPR003675">
    <property type="entry name" value="Rce1/LyrA-like_dom"/>
</dbReference>
<feature type="transmembrane region" description="Helical" evidence="1">
    <location>
        <begin position="106"/>
        <end position="124"/>
    </location>
</feature>
<gene>
    <name evidence="3" type="ORF">WQ57_22800</name>
</gene>
<feature type="transmembrane region" description="Helical" evidence="1">
    <location>
        <begin position="184"/>
        <end position="202"/>
    </location>
</feature>
<dbReference type="GO" id="GO:0080120">
    <property type="term" value="P:CAAX-box protein maturation"/>
    <property type="evidence" value="ECO:0007669"/>
    <property type="project" value="UniProtKB-ARBA"/>
</dbReference>
<evidence type="ECO:0000256" key="1">
    <source>
        <dbReference type="SAM" id="Phobius"/>
    </source>
</evidence>
<dbReference type="GO" id="GO:0004175">
    <property type="term" value="F:endopeptidase activity"/>
    <property type="evidence" value="ECO:0007669"/>
    <property type="project" value="UniProtKB-ARBA"/>
</dbReference>
<keyword evidence="4" id="KW-1185">Reference proteome</keyword>
<evidence type="ECO:0000313" key="3">
    <source>
        <dbReference type="EMBL" id="KKK34385.1"/>
    </source>
</evidence>
<evidence type="ECO:0000259" key="2">
    <source>
        <dbReference type="Pfam" id="PF02517"/>
    </source>
</evidence>
<dbReference type="EMBL" id="LAYY01000097">
    <property type="protein sequence ID" value="KKK34385.1"/>
    <property type="molecule type" value="Genomic_DNA"/>
</dbReference>
<dbReference type="Proteomes" id="UP000034166">
    <property type="component" value="Unassembled WGS sequence"/>
</dbReference>
<keyword evidence="1" id="KW-0472">Membrane</keyword>
<organism evidence="3 4">
    <name type="scientific">Mesobacillus campisalis</name>
    <dbReference type="NCBI Taxonomy" id="1408103"/>
    <lineage>
        <taxon>Bacteria</taxon>
        <taxon>Bacillati</taxon>
        <taxon>Bacillota</taxon>
        <taxon>Bacilli</taxon>
        <taxon>Bacillales</taxon>
        <taxon>Bacillaceae</taxon>
        <taxon>Mesobacillus</taxon>
    </lineage>
</organism>
<sequence>MKNVMADRRLLIGYVLAHLLLLFTFQEKGVFWYLFTASMLILISFSILHEGLENHASALKYLSYGVLSGIAVYGLFWLGGTMIDILKLPLSGQISQLYRLFEPNSAWHFIVLIIIIAPGEEIFWRGFVLRRLLNHLNVRTSVILSSFLYASVHIYSGQFALFLAALAAGLAWGVLYAWKRSIPLVVVSHIVFDLLLFVLLPLR</sequence>
<feature type="transmembrane region" description="Helical" evidence="1">
    <location>
        <begin position="31"/>
        <end position="49"/>
    </location>
</feature>
<keyword evidence="3" id="KW-0378">Hydrolase</keyword>
<keyword evidence="1" id="KW-1133">Transmembrane helix</keyword>
<feature type="domain" description="CAAX prenyl protease 2/Lysostaphin resistance protein A-like" evidence="2">
    <location>
        <begin position="104"/>
        <end position="194"/>
    </location>
</feature>
<dbReference type="AlphaFoldDB" id="A0A0M2SP44"/>
<reference evidence="3 4" key="1">
    <citation type="submission" date="2015-04" db="EMBL/GenBank/DDBJ databases">
        <title>Taxonomic description and genome sequence of Bacillus campisalis sp. nov., a novel member of the genus Bacillus isolated from solar saltern.</title>
        <authorList>
            <person name="Mathan Kumar R."/>
            <person name="Kaur G."/>
            <person name="Kumar A."/>
            <person name="Singh N.K."/>
            <person name="Kaur N."/>
            <person name="Kumar N."/>
            <person name="Mayilraj S."/>
        </authorList>
    </citation>
    <scope>NUCLEOTIDE SEQUENCE [LARGE SCALE GENOMIC DNA]</scope>
    <source>
        <strain evidence="3 4">SA2-6</strain>
    </source>
</reference>
<keyword evidence="1" id="KW-0812">Transmembrane</keyword>
<comment type="caution">
    <text evidence="3">The sequence shown here is derived from an EMBL/GenBank/DDBJ whole genome shotgun (WGS) entry which is preliminary data.</text>
</comment>
<proteinExistence type="predicted"/>
<protein>
    <submittedName>
        <fullName evidence="3">CAAX protease</fullName>
    </submittedName>
</protein>
<dbReference type="Pfam" id="PF02517">
    <property type="entry name" value="Rce1-like"/>
    <property type="match status" value="1"/>
</dbReference>
<accession>A0A0M2SP44</accession>
<dbReference type="GO" id="GO:0006508">
    <property type="term" value="P:proteolysis"/>
    <property type="evidence" value="ECO:0007669"/>
    <property type="project" value="UniProtKB-KW"/>
</dbReference>
<evidence type="ECO:0000313" key="4">
    <source>
        <dbReference type="Proteomes" id="UP000034166"/>
    </source>
</evidence>
<feature type="transmembrane region" description="Helical" evidence="1">
    <location>
        <begin position="9"/>
        <end position="25"/>
    </location>
</feature>
<feature type="transmembrane region" description="Helical" evidence="1">
    <location>
        <begin position="160"/>
        <end position="177"/>
    </location>
</feature>
<dbReference type="RefSeq" id="WP_046525944.1">
    <property type="nucleotide sequence ID" value="NZ_LAYY01000097.1"/>
</dbReference>
<feature type="transmembrane region" description="Helical" evidence="1">
    <location>
        <begin position="61"/>
        <end position="86"/>
    </location>
</feature>